<gene>
    <name evidence="2" type="ORF">Agub_g14750</name>
</gene>
<dbReference type="AlphaFoldDB" id="A0AAD3E1Z3"/>
<organism evidence="2 3">
    <name type="scientific">Astrephomene gubernaculifera</name>
    <dbReference type="NCBI Taxonomy" id="47775"/>
    <lineage>
        <taxon>Eukaryota</taxon>
        <taxon>Viridiplantae</taxon>
        <taxon>Chlorophyta</taxon>
        <taxon>core chlorophytes</taxon>
        <taxon>Chlorophyceae</taxon>
        <taxon>CS clade</taxon>
        <taxon>Chlamydomonadales</taxon>
        <taxon>Astrephomenaceae</taxon>
        <taxon>Astrephomene</taxon>
    </lineage>
</organism>
<feature type="compositionally biased region" description="Low complexity" evidence="1">
    <location>
        <begin position="71"/>
        <end position="84"/>
    </location>
</feature>
<evidence type="ECO:0000256" key="1">
    <source>
        <dbReference type="SAM" id="MobiDB-lite"/>
    </source>
</evidence>
<comment type="caution">
    <text evidence="2">The sequence shown here is derived from an EMBL/GenBank/DDBJ whole genome shotgun (WGS) entry which is preliminary data.</text>
</comment>
<name>A0AAD3E1Z3_9CHLO</name>
<dbReference type="Proteomes" id="UP001054857">
    <property type="component" value="Unassembled WGS sequence"/>
</dbReference>
<reference evidence="2 3" key="1">
    <citation type="journal article" date="2021" name="Sci. Rep.">
        <title>Genome sequencing of the multicellular alga Astrephomene provides insights into convergent evolution of germ-soma differentiation.</title>
        <authorList>
            <person name="Yamashita S."/>
            <person name="Yamamoto K."/>
            <person name="Matsuzaki R."/>
            <person name="Suzuki S."/>
            <person name="Yamaguchi H."/>
            <person name="Hirooka S."/>
            <person name="Minakuchi Y."/>
            <person name="Miyagishima S."/>
            <person name="Kawachi M."/>
            <person name="Toyoda A."/>
            <person name="Nozaki H."/>
        </authorList>
    </citation>
    <scope>NUCLEOTIDE SEQUENCE [LARGE SCALE GENOMIC DNA]</scope>
    <source>
        <strain evidence="2 3">NIES-4017</strain>
    </source>
</reference>
<protein>
    <submittedName>
        <fullName evidence="2">Uncharacterized protein</fullName>
    </submittedName>
</protein>
<evidence type="ECO:0000313" key="2">
    <source>
        <dbReference type="EMBL" id="GFR52210.1"/>
    </source>
</evidence>
<sequence length="104" mass="11247">LLAQLGLRLDQQLEEMQRQGVPPEILARWLRTERQRSARSWRPLRPPCPASADGEQEQEAGGAGGGGAAAAGGEAMQEEQQQGEGPHDPQAVVLLEEIRDGLFP</sequence>
<feature type="non-terminal residue" evidence="2">
    <location>
        <position position="1"/>
    </location>
</feature>
<accession>A0AAD3E1Z3</accession>
<dbReference type="EMBL" id="BMAR01000059">
    <property type="protein sequence ID" value="GFR52210.1"/>
    <property type="molecule type" value="Genomic_DNA"/>
</dbReference>
<feature type="non-terminal residue" evidence="2">
    <location>
        <position position="104"/>
    </location>
</feature>
<keyword evidence="3" id="KW-1185">Reference proteome</keyword>
<feature type="compositionally biased region" description="Gly residues" evidence="1">
    <location>
        <begin position="61"/>
        <end position="70"/>
    </location>
</feature>
<evidence type="ECO:0000313" key="3">
    <source>
        <dbReference type="Proteomes" id="UP001054857"/>
    </source>
</evidence>
<proteinExistence type="predicted"/>
<feature type="region of interest" description="Disordered" evidence="1">
    <location>
        <begin position="34"/>
        <end position="104"/>
    </location>
</feature>